<accession>A0A367IWU9</accession>
<organism evidence="1 2">
    <name type="scientific">Rhizopus azygosporus</name>
    <name type="common">Rhizopus microsporus var. azygosporus</name>
    <dbReference type="NCBI Taxonomy" id="86630"/>
    <lineage>
        <taxon>Eukaryota</taxon>
        <taxon>Fungi</taxon>
        <taxon>Fungi incertae sedis</taxon>
        <taxon>Mucoromycota</taxon>
        <taxon>Mucoromycotina</taxon>
        <taxon>Mucoromycetes</taxon>
        <taxon>Mucorales</taxon>
        <taxon>Mucorineae</taxon>
        <taxon>Rhizopodaceae</taxon>
        <taxon>Rhizopus</taxon>
    </lineage>
</organism>
<proteinExistence type="predicted"/>
<reference evidence="1 2" key="1">
    <citation type="journal article" date="2018" name="G3 (Bethesda)">
        <title>Phylogenetic and Phylogenomic Definition of Rhizopus Species.</title>
        <authorList>
            <person name="Gryganskyi A.P."/>
            <person name="Golan J."/>
            <person name="Dolatabadi S."/>
            <person name="Mondo S."/>
            <person name="Robb S."/>
            <person name="Idnurm A."/>
            <person name="Muszewska A."/>
            <person name="Steczkiewicz K."/>
            <person name="Masonjones S."/>
            <person name="Liao H.L."/>
            <person name="Gajdeczka M.T."/>
            <person name="Anike F."/>
            <person name="Vuek A."/>
            <person name="Anishchenko I.M."/>
            <person name="Voigt K."/>
            <person name="de Hoog G.S."/>
            <person name="Smith M.E."/>
            <person name="Heitman J."/>
            <person name="Vilgalys R."/>
            <person name="Stajich J.E."/>
        </authorList>
    </citation>
    <scope>NUCLEOTIDE SEQUENCE [LARGE SCALE GENOMIC DNA]</scope>
    <source>
        <strain evidence="1 2">CBS 357.93</strain>
    </source>
</reference>
<sequence length="55" mass="6472">MTTITSFFWRDHLKRQLKTVVDNRRLQIDMMEAGRPPLLEEKLLSSARGAVAWTR</sequence>
<dbReference type="EMBL" id="PJQL01003154">
    <property type="protein sequence ID" value="RCH82096.1"/>
    <property type="molecule type" value="Genomic_DNA"/>
</dbReference>
<feature type="non-terminal residue" evidence="1">
    <location>
        <position position="55"/>
    </location>
</feature>
<evidence type="ECO:0000313" key="1">
    <source>
        <dbReference type="EMBL" id="RCH82096.1"/>
    </source>
</evidence>
<evidence type="ECO:0000313" key="2">
    <source>
        <dbReference type="Proteomes" id="UP000252139"/>
    </source>
</evidence>
<gene>
    <name evidence="1" type="ORF">CU097_003231</name>
</gene>
<keyword evidence="2" id="KW-1185">Reference proteome</keyword>
<comment type="caution">
    <text evidence="1">The sequence shown here is derived from an EMBL/GenBank/DDBJ whole genome shotgun (WGS) entry which is preliminary data.</text>
</comment>
<dbReference type="Proteomes" id="UP000252139">
    <property type="component" value="Unassembled WGS sequence"/>
</dbReference>
<dbReference type="AlphaFoldDB" id="A0A367IWU9"/>
<protein>
    <submittedName>
        <fullName evidence="1">Uncharacterized protein</fullName>
    </submittedName>
</protein>
<name>A0A367IWU9_RHIAZ</name>